<gene>
    <name evidence="3" type="primary">ureF</name>
    <name evidence="4" type="ORF">C1N32_02460</name>
</gene>
<dbReference type="HAMAP" id="MF_01385">
    <property type="entry name" value="UreF"/>
    <property type="match status" value="1"/>
</dbReference>
<keyword evidence="1 3" id="KW-0996">Nickel insertion</keyword>
<dbReference type="GO" id="GO:0005737">
    <property type="term" value="C:cytoplasm"/>
    <property type="evidence" value="ECO:0007669"/>
    <property type="project" value="UniProtKB-SubCell"/>
</dbReference>
<comment type="function">
    <text evidence="3">Required for maturation of urease via the functional incorporation of the urease nickel metallocenter.</text>
</comment>
<dbReference type="PANTHER" id="PTHR33620">
    <property type="entry name" value="UREASE ACCESSORY PROTEIN F"/>
    <property type="match status" value="1"/>
</dbReference>
<dbReference type="AlphaFoldDB" id="A0A2J8I8L7"/>
<evidence type="ECO:0000313" key="5">
    <source>
        <dbReference type="Proteomes" id="UP000236449"/>
    </source>
</evidence>
<comment type="caution">
    <text evidence="4">The sequence shown here is derived from an EMBL/GenBank/DDBJ whole genome shotgun (WGS) entry which is preliminary data.</text>
</comment>
<dbReference type="PIRSF" id="PIRSF009467">
    <property type="entry name" value="Ureas_acces_UreF"/>
    <property type="match status" value="1"/>
</dbReference>
<dbReference type="Pfam" id="PF01730">
    <property type="entry name" value="UreF"/>
    <property type="match status" value="1"/>
</dbReference>
<organism evidence="4 5">
    <name type="scientific">Vibrio diazotrophicus</name>
    <dbReference type="NCBI Taxonomy" id="685"/>
    <lineage>
        <taxon>Bacteria</taxon>
        <taxon>Pseudomonadati</taxon>
        <taxon>Pseudomonadota</taxon>
        <taxon>Gammaproteobacteria</taxon>
        <taxon>Vibrionales</taxon>
        <taxon>Vibrionaceae</taxon>
        <taxon>Vibrio</taxon>
    </lineage>
</organism>
<sequence length="220" mass="24672">MQISALLSLLHLSSPSLPIGAFAYSQGLEGAVELEWVKDEASLKAWLSPLLRSGQANLELPLLKRFYQAWQLNDVNQIEYWQQVLLANRETAELVMEEQKLGQTLHRLLASLNVELDSKARSMSYLPLYAKACVHFNVPLEVAATGWLWSWLENQVTVACKTVPLGQTSAQKVLIEMMPVIEQAIETGLSVSDDSIGLTLPNFAMVSAWHETQYSRLFRS</sequence>
<dbReference type="InterPro" id="IPR002639">
    <property type="entry name" value="UreF"/>
</dbReference>
<comment type="subcellular location">
    <subcellularLocation>
        <location evidence="3">Cytoplasm</location>
    </subcellularLocation>
</comment>
<dbReference type="OrthoDB" id="9798772at2"/>
<dbReference type="GO" id="GO:0016151">
    <property type="term" value="F:nickel cation binding"/>
    <property type="evidence" value="ECO:0007669"/>
    <property type="project" value="UniProtKB-UniRule"/>
</dbReference>
<protein>
    <recommendedName>
        <fullName evidence="3">Urease accessory protein UreF</fullName>
    </recommendedName>
</protein>
<dbReference type="EMBL" id="POSK01000001">
    <property type="protein sequence ID" value="PNI06882.1"/>
    <property type="molecule type" value="Genomic_DNA"/>
</dbReference>
<evidence type="ECO:0000256" key="2">
    <source>
        <dbReference type="ARBA" id="ARBA00023186"/>
    </source>
</evidence>
<proteinExistence type="inferred from homology"/>
<name>A0A2J8I8L7_VIBDI</name>
<dbReference type="PANTHER" id="PTHR33620:SF1">
    <property type="entry name" value="UREASE ACCESSORY PROTEIN F"/>
    <property type="match status" value="1"/>
</dbReference>
<evidence type="ECO:0000256" key="3">
    <source>
        <dbReference type="HAMAP-Rule" id="MF_01385"/>
    </source>
</evidence>
<evidence type="ECO:0000256" key="1">
    <source>
        <dbReference type="ARBA" id="ARBA00022988"/>
    </source>
</evidence>
<dbReference type="Proteomes" id="UP000236449">
    <property type="component" value="Unassembled WGS sequence"/>
</dbReference>
<keyword evidence="3" id="KW-0963">Cytoplasm</keyword>
<reference evidence="4 5" key="1">
    <citation type="submission" date="2018-01" db="EMBL/GenBank/DDBJ databases">
        <title>Draft genome sequences of six Vibrio diazotrophicus strains isolated from deep-sea sediments of the Baltic Sea.</title>
        <authorList>
            <person name="Castillo D."/>
            <person name="Vandieken V."/>
            <person name="Chiang O."/>
            <person name="Middelboe M."/>
        </authorList>
    </citation>
    <scope>NUCLEOTIDE SEQUENCE [LARGE SCALE GENOMIC DNA]</scope>
    <source>
        <strain evidence="4 5">60.27F</strain>
    </source>
</reference>
<accession>A0A2J8I8L7</accession>
<keyword evidence="2 3" id="KW-0143">Chaperone</keyword>
<comment type="subunit">
    <text evidence="3">UreD, UreF and UreG form a complex that acts as a GTP-hydrolysis-dependent molecular chaperone, activating the urease apoprotein by helping to assemble the nickel containing metallocenter of UreC. The UreE protein probably delivers the nickel.</text>
</comment>
<dbReference type="RefSeq" id="WP_102965289.1">
    <property type="nucleotide sequence ID" value="NZ_POSK01000001.1"/>
</dbReference>
<dbReference type="InterPro" id="IPR038277">
    <property type="entry name" value="UreF_sf"/>
</dbReference>
<dbReference type="Gene3D" id="1.10.4190.10">
    <property type="entry name" value="Urease accessory protein UreF"/>
    <property type="match status" value="1"/>
</dbReference>
<evidence type="ECO:0000313" key="4">
    <source>
        <dbReference type="EMBL" id="PNI06882.1"/>
    </source>
</evidence>
<comment type="similarity">
    <text evidence="3">Belongs to the UreF family.</text>
</comment>